<dbReference type="RefSeq" id="WP_182801062.1">
    <property type="nucleotide sequence ID" value="NZ_CP060007.1"/>
</dbReference>
<name>A0A7G5XBE3_9BACT</name>
<dbReference type="Proteomes" id="UP000515344">
    <property type="component" value="Chromosome"/>
</dbReference>
<accession>A0A7G5XBE3</accession>
<evidence type="ECO:0000256" key="1">
    <source>
        <dbReference type="SAM" id="Phobius"/>
    </source>
</evidence>
<keyword evidence="3" id="KW-1185">Reference proteome</keyword>
<proteinExistence type="predicted"/>
<reference evidence="3" key="1">
    <citation type="submission" date="2020-08" db="EMBL/GenBank/DDBJ databases">
        <title>Lacibacter sp. S13-6-6 genome sequencing.</title>
        <authorList>
            <person name="Jin L."/>
        </authorList>
    </citation>
    <scope>NUCLEOTIDE SEQUENCE [LARGE SCALE GENOMIC DNA]</scope>
    <source>
        <strain evidence="3">S13-6-6</strain>
    </source>
</reference>
<evidence type="ECO:0008006" key="4">
    <source>
        <dbReference type="Google" id="ProtNLM"/>
    </source>
</evidence>
<keyword evidence="1" id="KW-0812">Transmembrane</keyword>
<dbReference type="KEGG" id="lacs:H4075_11880"/>
<evidence type="ECO:0000313" key="3">
    <source>
        <dbReference type="Proteomes" id="UP000515344"/>
    </source>
</evidence>
<feature type="transmembrane region" description="Helical" evidence="1">
    <location>
        <begin position="92"/>
        <end position="114"/>
    </location>
</feature>
<feature type="transmembrane region" description="Helical" evidence="1">
    <location>
        <begin position="134"/>
        <end position="156"/>
    </location>
</feature>
<evidence type="ECO:0000313" key="2">
    <source>
        <dbReference type="EMBL" id="QNA42796.1"/>
    </source>
</evidence>
<keyword evidence="1" id="KW-0472">Membrane</keyword>
<dbReference type="AlphaFoldDB" id="A0A7G5XBE3"/>
<dbReference type="EMBL" id="CP060007">
    <property type="protein sequence ID" value="QNA42796.1"/>
    <property type="molecule type" value="Genomic_DNA"/>
</dbReference>
<protein>
    <recommendedName>
        <fullName evidence="4">Zf-HC2 domain-containing protein</fullName>
    </recommendedName>
</protein>
<keyword evidence="1" id="KW-1133">Transmembrane helix</keyword>
<gene>
    <name evidence="2" type="ORF">H4075_11880</name>
</gene>
<organism evidence="2 3">
    <name type="scientific">Lacibacter sediminis</name>
    <dbReference type="NCBI Taxonomy" id="2760713"/>
    <lineage>
        <taxon>Bacteria</taxon>
        <taxon>Pseudomonadati</taxon>
        <taxon>Bacteroidota</taxon>
        <taxon>Chitinophagia</taxon>
        <taxon>Chitinophagales</taxon>
        <taxon>Chitinophagaceae</taxon>
        <taxon>Lacibacter</taxon>
    </lineage>
</organism>
<sequence>MHTQQMEEKIWGYIDGSSSTEEVAYVEKMIAADAIWRAKYSELKEINQLLKADVELEQPSMRFSMNVMDQLQGLQPAPATKKYINKTIIRSIALFFIVTIVGFLIYSFTLIDWSSASSSGEGYQLPSLSFDYKLLINSTWLNVLLMLNVVMGLLYLDRYLRRNKKAV</sequence>